<dbReference type="OrthoDB" id="3491794at2759"/>
<evidence type="ECO:0000256" key="1">
    <source>
        <dbReference type="SAM" id="MobiDB-lite"/>
    </source>
</evidence>
<gene>
    <name evidence="2" type="ORF">OIDMADRAFT_48962</name>
</gene>
<feature type="compositionally biased region" description="Polar residues" evidence="1">
    <location>
        <begin position="129"/>
        <end position="138"/>
    </location>
</feature>
<proteinExistence type="predicted"/>
<dbReference type="HOGENOM" id="CLU_473333_0_0_1"/>
<accession>A0A0C3E465</accession>
<sequence>MDSRNIGPVIVLQWALENTSLAEVVESLDALQSFRKFLHGGTVSQRRQLYMEEHELPIVPVTSDISDVASRTPISMASTHRTGAKKSSAAKISRRRRLSHRAYLGNSMTNYQRGQSQSQNPEPIEYNTPDLSPSSGTDALSAASSRSRFSTASADRGHVGSPDSAQSSVGDSLYISRQSPFSDFPISSIDSSYSTPTAQLSEEICSPLNLSEDSAPDILVKARHFFEAKLNEQIHRAKYLVRAVQRFVEAPKLAPGFSKDMWREKSAIFTKPKSTKWADRLRQLYEGHRKIRQGREEYACAARFCYIYLEHDIEQLLNSHAFVLSQGRGRMTAALQLQAESISTTVEAIKAERKAGRGYIRLLMEGGPGFVVRIGCNVFTIWERKLSMSDITLVIEFLKTEASDLYDEIKSSDQDAAQALLSGFIAYGWTHAEILETKSPLFDELRRYISLEDQYFDEEEVNLSAASSAPPLSGTPEIAMSQVASTPSIGSPPPLDVSFLSNVQNCMELPTSTYSSTVESFNEHQVSRMDTTWADIELDPQFLQADVEIISDVYEIADSQQCTHSLAWSDLFGDVN</sequence>
<keyword evidence="3" id="KW-1185">Reference proteome</keyword>
<protein>
    <submittedName>
        <fullName evidence="2">Uncharacterized protein</fullName>
    </submittedName>
</protein>
<name>A0A0C3E465_OIDMZ</name>
<dbReference type="AlphaFoldDB" id="A0A0C3E465"/>
<feature type="compositionally biased region" description="Low complexity" evidence="1">
    <location>
        <begin position="139"/>
        <end position="154"/>
    </location>
</feature>
<reference evidence="2 3" key="1">
    <citation type="submission" date="2014-04" db="EMBL/GenBank/DDBJ databases">
        <authorList>
            <consortium name="DOE Joint Genome Institute"/>
            <person name="Kuo A."/>
            <person name="Martino E."/>
            <person name="Perotto S."/>
            <person name="Kohler A."/>
            <person name="Nagy L.G."/>
            <person name="Floudas D."/>
            <person name="Copeland A."/>
            <person name="Barry K.W."/>
            <person name="Cichocki N."/>
            <person name="Veneault-Fourrey C."/>
            <person name="LaButti K."/>
            <person name="Lindquist E.A."/>
            <person name="Lipzen A."/>
            <person name="Lundell T."/>
            <person name="Morin E."/>
            <person name="Murat C."/>
            <person name="Sun H."/>
            <person name="Tunlid A."/>
            <person name="Henrissat B."/>
            <person name="Grigoriev I.V."/>
            <person name="Hibbett D.S."/>
            <person name="Martin F."/>
            <person name="Nordberg H.P."/>
            <person name="Cantor M.N."/>
            <person name="Hua S.X."/>
        </authorList>
    </citation>
    <scope>NUCLEOTIDE SEQUENCE [LARGE SCALE GENOMIC DNA]</scope>
    <source>
        <strain evidence="2 3">Zn</strain>
    </source>
</reference>
<evidence type="ECO:0000313" key="2">
    <source>
        <dbReference type="EMBL" id="KIN09133.1"/>
    </source>
</evidence>
<dbReference type="InParanoid" id="A0A0C3E465"/>
<feature type="compositionally biased region" description="Polar residues" evidence="1">
    <location>
        <begin position="106"/>
        <end position="121"/>
    </location>
</feature>
<evidence type="ECO:0000313" key="3">
    <source>
        <dbReference type="Proteomes" id="UP000054321"/>
    </source>
</evidence>
<organism evidence="2 3">
    <name type="scientific">Oidiodendron maius (strain Zn)</name>
    <dbReference type="NCBI Taxonomy" id="913774"/>
    <lineage>
        <taxon>Eukaryota</taxon>
        <taxon>Fungi</taxon>
        <taxon>Dikarya</taxon>
        <taxon>Ascomycota</taxon>
        <taxon>Pezizomycotina</taxon>
        <taxon>Leotiomycetes</taxon>
        <taxon>Leotiomycetes incertae sedis</taxon>
        <taxon>Myxotrichaceae</taxon>
        <taxon>Oidiodendron</taxon>
    </lineage>
</organism>
<dbReference type="EMBL" id="KN832870">
    <property type="protein sequence ID" value="KIN09133.1"/>
    <property type="molecule type" value="Genomic_DNA"/>
</dbReference>
<dbReference type="Proteomes" id="UP000054321">
    <property type="component" value="Unassembled WGS sequence"/>
</dbReference>
<feature type="region of interest" description="Disordered" evidence="1">
    <location>
        <begin position="73"/>
        <end position="171"/>
    </location>
</feature>
<reference evidence="3" key="2">
    <citation type="submission" date="2015-01" db="EMBL/GenBank/DDBJ databases">
        <title>Evolutionary Origins and Diversification of the Mycorrhizal Mutualists.</title>
        <authorList>
            <consortium name="DOE Joint Genome Institute"/>
            <consortium name="Mycorrhizal Genomics Consortium"/>
            <person name="Kohler A."/>
            <person name="Kuo A."/>
            <person name="Nagy L.G."/>
            <person name="Floudas D."/>
            <person name="Copeland A."/>
            <person name="Barry K.W."/>
            <person name="Cichocki N."/>
            <person name="Veneault-Fourrey C."/>
            <person name="LaButti K."/>
            <person name="Lindquist E.A."/>
            <person name="Lipzen A."/>
            <person name="Lundell T."/>
            <person name="Morin E."/>
            <person name="Murat C."/>
            <person name="Riley R."/>
            <person name="Ohm R."/>
            <person name="Sun H."/>
            <person name="Tunlid A."/>
            <person name="Henrissat B."/>
            <person name="Grigoriev I.V."/>
            <person name="Hibbett D.S."/>
            <person name="Martin F."/>
        </authorList>
    </citation>
    <scope>NUCLEOTIDE SEQUENCE [LARGE SCALE GENOMIC DNA]</scope>
    <source>
        <strain evidence="3">Zn</strain>
    </source>
</reference>